<feature type="compositionally biased region" description="Polar residues" evidence="2">
    <location>
        <begin position="471"/>
        <end position="491"/>
    </location>
</feature>
<feature type="region of interest" description="Disordered" evidence="2">
    <location>
        <begin position="2496"/>
        <end position="2516"/>
    </location>
</feature>
<feature type="compositionally biased region" description="Pro residues" evidence="2">
    <location>
        <begin position="2502"/>
        <end position="2515"/>
    </location>
</feature>
<feature type="compositionally biased region" description="Basic and acidic residues" evidence="2">
    <location>
        <begin position="391"/>
        <end position="409"/>
    </location>
</feature>
<feature type="compositionally biased region" description="Polar residues" evidence="2">
    <location>
        <begin position="3323"/>
        <end position="3332"/>
    </location>
</feature>
<evidence type="ECO:0000259" key="3">
    <source>
        <dbReference type="PROSITE" id="PS50106"/>
    </source>
</evidence>
<evidence type="ECO:0000313" key="5">
    <source>
        <dbReference type="RefSeq" id="XP_058985478.1"/>
    </source>
</evidence>
<feature type="compositionally biased region" description="Low complexity" evidence="2">
    <location>
        <begin position="1092"/>
        <end position="1138"/>
    </location>
</feature>
<feature type="compositionally biased region" description="Polar residues" evidence="2">
    <location>
        <begin position="1328"/>
        <end position="1337"/>
    </location>
</feature>
<feature type="coiled-coil region" evidence="1">
    <location>
        <begin position="1428"/>
        <end position="1459"/>
    </location>
</feature>
<feature type="compositionally biased region" description="Basic and acidic residues" evidence="2">
    <location>
        <begin position="1933"/>
        <end position="1990"/>
    </location>
</feature>
<feature type="region of interest" description="Disordered" evidence="2">
    <location>
        <begin position="859"/>
        <end position="898"/>
    </location>
</feature>
<reference evidence="5" key="1">
    <citation type="submission" date="2025-08" db="UniProtKB">
        <authorList>
            <consortium name="RefSeq"/>
        </authorList>
    </citation>
    <scope>IDENTIFICATION</scope>
    <source>
        <strain evidence="5">Aabys</strain>
        <tissue evidence="5">Whole body</tissue>
    </source>
</reference>
<name>A0ABM3VIK9_MUSDO</name>
<feature type="region of interest" description="Disordered" evidence="2">
    <location>
        <begin position="2951"/>
        <end position="2988"/>
    </location>
</feature>
<feature type="region of interest" description="Disordered" evidence="2">
    <location>
        <begin position="391"/>
        <end position="536"/>
    </location>
</feature>
<dbReference type="SMART" id="SM00228">
    <property type="entry name" value="PDZ"/>
    <property type="match status" value="3"/>
</dbReference>
<keyword evidence="1" id="KW-0175">Coiled coil</keyword>
<feature type="compositionally biased region" description="Basic and acidic residues" evidence="2">
    <location>
        <begin position="1764"/>
        <end position="1803"/>
    </location>
</feature>
<feature type="compositionally biased region" description="Basic and acidic residues" evidence="2">
    <location>
        <begin position="1997"/>
        <end position="2023"/>
    </location>
</feature>
<feature type="compositionally biased region" description="Low complexity" evidence="2">
    <location>
        <begin position="3505"/>
        <end position="3531"/>
    </location>
</feature>
<feature type="compositionally biased region" description="Basic and acidic residues" evidence="2">
    <location>
        <begin position="790"/>
        <end position="806"/>
    </location>
</feature>
<keyword evidence="4" id="KW-1185">Reference proteome</keyword>
<feature type="compositionally biased region" description="Polar residues" evidence="2">
    <location>
        <begin position="2834"/>
        <end position="2843"/>
    </location>
</feature>
<feature type="region of interest" description="Disordered" evidence="2">
    <location>
        <begin position="3496"/>
        <end position="3533"/>
    </location>
</feature>
<feature type="region of interest" description="Disordered" evidence="2">
    <location>
        <begin position="2547"/>
        <end position="2658"/>
    </location>
</feature>
<feature type="compositionally biased region" description="Basic and acidic residues" evidence="2">
    <location>
        <begin position="1541"/>
        <end position="1576"/>
    </location>
</feature>
<feature type="compositionally biased region" description="Low complexity" evidence="2">
    <location>
        <begin position="3257"/>
        <end position="3283"/>
    </location>
</feature>
<feature type="compositionally biased region" description="Basic and acidic residues" evidence="2">
    <location>
        <begin position="1519"/>
        <end position="1534"/>
    </location>
</feature>
<feature type="compositionally biased region" description="Low complexity" evidence="2">
    <location>
        <begin position="2553"/>
        <end position="2573"/>
    </location>
</feature>
<proteinExistence type="predicted"/>
<feature type="compositionally biased region" description="Basic and acidic residues" evidence="2">
    <location>
        <begin position="1816"/>
        <end position="1840"/>
    </location>
</feature>
<feature type="compositionally biased region" description="Basic and acidic residues" evidence="2">
    <location>
        <begin position="958"/>
        <end position="967"/>
    </location>
</feature>
<feature type="region of interest" description="Disordered" evidence="2">
    <location>
        <begin position="1463"/>
        <end position="1893"/>
    </location>
</feature>
<feature type="compositionally biased region" description="Polar residues" evidence="2">
    <location>
        <begin position="3178"/>
        <end position="3194"/>
    </location>
</feature>
<dbReference type="PANTHER" id="PTHR11324">
    <property type="entry name" value="IL16-RELATED"/>
    <property type="match status" value="1"/>
</dbReference>
<evidence type="ECO:0000313" key="4">
    <source>
        <dbReference type="Proteomes" id="UP001652621"/>
    </source>
</evidence>
<feature type="region of interest" description="Disordered" evidence="2">
    <location>
        <begin position="183"/>
        <end position="238"/>
    </location>
</feature>
<sequence length="3669" mass="404192">MADYVTVVEVDDPQSSKDTNPLLANSPQQNSTNGTALSADDPSFITVLSINNNNNTNHHQQQPQPTTVEVEGHSKATNLADDDTEEVVVYRLVGERLGFGLKFQGGTRSAEKVQKLFIQSCAKDSPASKVVTSWGQLKEGDEIVKIDEHYVRDMTRIECVKCLKDNVAIKLVVRNGRGLKPMDFEEEGSGEQQHNLLPNAGNGHMKAAPPPPPPVPPRKLIKKQRSFKDSDRPEMAPNRTMEIVEMSAERSFTPPPDAEYYINLFAENNGSNGSLLRNPSRNGESESDDTASTISTVIDRYSMTSTYSSESDLSGFTSLNNGQNNGVKSELAKVLKPFALLEQEFKVEGGLDSSLITEVMEVSFKPGNNYENVEFKTEKINNYENVELKRKEEDPVAKDEVDKSREAKQEIVTAESKQSPTPTPKPRQQVPTSPVEPKKRSIIPMPRKLSINGKQAIEVPPPKIPEGAMIKSSTETQNTKSPTTSPVTGKSFQEPPATKEFTTKIPKAIHSPSSQYRSLERAKTESEIKLKQEITKQDKLKLQTSEFLVHESTNGQKMETKLQKPASPVKSRIPIVLSPKRSLDLESSLEKKASQKSPTNIPRLLTKQKSETDLKLNYCRSKENSPTMSSKIPLQRTISADSKIKMPERTLIPVLHVNNSPNGGTSSTESLNSNSTGSNSTLGGKSGRGPKPKPPERVQSLNKTQIPKANVTTVTVVDRSSTNSLNSPHSSPLPAMQTFKQPSPPKQTEKPLTPPSPNREIRFKIQTYNANSNNHNAFQEPEELPSLFELQRRNSPDTARKNEEFSTFKATTPPSNSSTSQEQKELKQEPEDELDRITPPPLVVVGKCVKVNDATAPMYYSSSSSDEENETDMSGAYDDDKDYICEDGEKLGPPELINGPGPSEAYFNLYWHSNMLPTIGEVEEECSSLELQSLNTNGPIVIVDDLSQQKTAGASKPEISEKLEAEQKPQASSSQVLKGNLKKPPFIGVPVLPPTVPGFEDLKNLKKTLKEVSPSKAADKMSEETKEKCKKLPNVEEDKIAPIGDMQSEQEANKVIEDIAEKLDISQKTENQEQNFVEVSKSSSKEVSEDNSQTSETSQEVKTEQTTTKTETRTTTTTKKVIKSSTTTTSSSQVLETSQLDDLPEEFKKIVASQNLPEEFKKLLDSPKSPQDASKKPVFTLQPYNERKSNTKITVLEERQFESDQKAYSEIRTKDAQTGEEKVQKSSESHKERAKLKKVQSQDSLDDNFGASEQQQPLTVTAKAETRLAEEAHNPQDNQSIARGILKLSECGKQIQTNDMGGVDLVECEHQVMETFEDSEQILKPENSENPSVSQEKPSLLRELSETLTVTKDGDTQVTKRSETTREEAKPEIFASSREMPSPQSGETKKILENESELLVDQLFKDAEKQALKRSETPAAATKKVVKLVKKTEEEKRLEMEAQKLIESYQKVRKEAEKLFQFDNFRHDDDQQGFDLSGLEVEEEQEQEKETEQETPEKTKETMEVVSEKLEKATQGVLEKGKEKMSETPVKLEETLQGVLEKVKETMQEKKSPEIEALELGEKKSETEGKTPEPKERKTKSGMRSEPGEKISEAQRKKSEPEEKNIKSEMKSQLEKKKSEAVEKKSVLEIKSELEKKKSESEEKKLKSEMKSELEKTKSKAEEKKSEPKVKSKPEMKELEAMKSAPEVMKSEPQISTSDVRKSTQGKKPSGEGEKKSETEVMKSEPEAMKSVPEVMKSEPEVLKFEPQVSTSEAKKSAQVAKQSEQEEKKSEGQVSKSEEMAKQSEPEKQKSASEVMKSEVELMKSQPEVSTSEVNKSKQDTKKSEPELKKSEKEVKKSEPQIQNSEPELKKSEPEKPKSTPEVMKSASEVSTSESKEKNSELKKVKPEITKITTEVKTSLPEVMNFEVMTPTKESMKPEPLVSTLVSTLDVNKSDKEVQKSIEEKPLENDESHSLKRESAKERAEITGESKTTKFEIKDQISLKKRVNEEENVSSAKEENGSQKMSDKTEKPESLAAHHLENELPSPSRSASEILRSPIVISPSSSDDILKEEPEYVLHKKIIGKEKKESAITEIITTIEETTRKLSEKSSSKSPIVREKLAHKETSTKTIKISPKSSPKASPKLKRSEKSKTKAENGEESTPTSPKMKPKPTPKPKPPVPQRRNSADSGAKPIPKRRGSLETTASIVLPPKDVSPTTPIIEIPKPMERIIVGVEHHIIIPSADLKKDSAPQRPIITLASDKLPSVVEKQFSFESKVPLLSQTASGDLLETINLPNANRSSSDISERDSREILVSSSLDSMQSVGEKLPSSAVTVQTDEEQEEEEEEESLKMEEEDQDMLAHLEQEKKIEDLEQRHLNKMENGLHVMPPPPPTQTPTLSDYLTLTSPPTYSRLPPDGHEFPPNFTEPLIMPNTLGGGIKTTSLMQSVMTTTTTKGAGPGNNNTVYTEKLYAASKVGPTVMASSRTTHMTSTTTNGITQTVVEVEKQKSAPMTMELGISDTVPPPLPKSTPPPTVPRKVYRQDLVVNVEDARTNPISVATGTPTKIIIDTRNSRSTQNLSSGNSSSSGSTTPTAHKLEAPSFGLADSPDYKRSLSVPRRSSDWRKDEKSEKSVRDKIAMFSNDDAQPLEPTSKPISFSRSNSSSKPLNLSTENLLDSSTPAYRGSANLHKTRAMSVENLNDVARLYQLSKPLPAQSNFSDSLQSLNSINSDYTQSYASLPRRHASTQHLDRRISFSGQPAYVPDEASRKAAITNILEQRRRSLSKLRGLVIPDRPHVPLEPILDLPEIKSRDSDQMKASGNTSSTDSTDSGVGSVSGAGGVLNPLPRPAKRSEINSSSASMMNSPLRPLNVSTHSNSLNIANNSSRSYLSQTNSSNGARHMAPSVAQRRMEALNTIPPAKPPRTSLVATPRQMLHEESDSCDSVFSSRISSPPMSPCVPQVPEKFALTRTLSSETNTSIASSTTSTLTSGSGSQASCSSVGSTPTVDLSRRVLKSGSNESATNRKNILASAKCRNGRGDTSALMRNRPYDDEDSTDGYDDDEVRRHHKSKPRSLVSSSSSLITLPSKAGSPTAPINYKLVTKTDQNLVDKVINVAAYVEITSDTDDSSRKSADSSSPLKLSAMFIDEERKQSFKADPSQKAVSKPVKSSNIIPAKVVAPISSQPVQPLSPQRAVEATSPLSKKSPESGSSELSQWMHTEVAKSRTLRTPERTLKPVFEKFETNTKTTFSSLSSKTTPKISTAEIREKFERSAAANGNSSPLISNNNTTTSSSSITNTPTTLLSVKSQQKQTTSYHERFSSLDSIASSSSGVSSTTTQNVSSTQENTNEFGSFSSLGSNQSLITAQDIQQIIEEADPPLKTPEAFIIVLQRDTPESSIGITLAGGSDYEAKEITIHKILANTPAAKDGRLKKGDRILAVNGMSMRGLTHRESITVLKTPRPEVVLVVTRSESVIVKPLTKKRSSLGSLSSLNEKPTEIDYEKKRNYHKASRSLDLDLDVISNEEATSPTSRHTPSSTSSSSRSSPQPPVSLSEAETLASIRARRQLSRPDVSKISTSELLERAQETRNALQAEIRAQEESTPKGARCVEIIKDSCGLGFSIEGGFDSPLGNRPLVVKKVFMGGAAKKTNQVRNGDEILSINGCSTAKMTRVDAWNYMKQLPLGPVKIVFA</sequence>
<feature type="compositionally biased region" description="Acidic residues" evidence="2">
    <location>
        <begin position="2318"/>
        <end position="2337"/>
    </location>
</feature>
<dbReference type="InterPro" id="IPR036034">
    <property type="entry name" value="PDZ_sf"/>
</dbReference>
<feature type="compositionally biased region" description="Basic and acidic residues" evidence="2">
    <location>
        <begin position="2786"/>
        <end position="2795"/>
    </location>
</feature>
<feature type="compositionally biased region" description="Basic and acidic residues" evidence="2">
    <location>
        <begin position="518"/>
        <end position="536"/>
    </location>
</feature>
<feature type="compositionally biased region" description="Low complexity" evidence="2">
    <location>
        <begin position="1861"/>
        <end position="1874"/>
    </location>
</feature>
<feature type="region of interest" description="Disordered" evidence="2">
    <location>
        <begin position="1"/>
        <end position="38"/>
    </location>
</feature>
<dbReference type="InterPro" id="IPR001478">
    <property type="entry name" value="PDZ"/>
</dbReference>
<feature type="compositionally biased region" description="Pro residues" evidence="2">
    <location>
        <begin position="208"/>
        <end position="217"/>
    </location>
</feature>
<feature type="compositionally biased region" description="Low complexity" evidence="2">
    <location>
        <begin position="662"/>
        <end position="683"/>
    </location>
</feature>
<feature type="compositionally biased region" description="Acidic residues" evidence="2">
    <location>
        <begin position="865"/>
        <end position="881"/>
    </location>
</feature>
<feature type="compositionally biased region" description="Basic and acidic residues" evidence="2">
    <location>
        <begin position="1709"/>
        <end position="1728"/>
    </location>
</feature>
<feature type="compositionally biased region" description="Basic and acidic residues" evidence="2">
    <location>
        <begin position="1185"/>
        <end position="1231"/>
    </location>
</feature>
<feature type="compositionally biased region" description="Basic and acidic residues" evidence="2">
    <location>
        <begin position="2082"/>
        <end position="2108"/>
    </location>
</feature>
<feature type="region of interest" description="Disordered" evidence="2">
    <location>
        <begin position="3539"/>
        <end position="3558"/>
    </location>
</feature>
<feature type="compositionally biased region" description="Low complexity" evidence="2">
    <location>
        <begin position="3052"/>
        <end position="3067"/>
    </location>
</feature>
<protein>
    <submittedName>
        <fullName evidence="5">Uncharacterized protein LOC101890223 isoform X1</fullName>
    </submittedName>
</protein>
<feature type="compositionally biased region" description="Basic and acidic residues" evidence="2">
    <location>
        <begin position="882"/>
        <end position="892"/>
    </location>
</feature>
<evidence type="ECO:0000256" key="2">
    <source>
        <dbReference type="SAM" id="MobiDB-lite"/>
    </source>
</evidence>
<feature type="compositionally biased region" description="Polar residues" evidence="2">
    <location>
        <begin position="16"/>
        <end position="36"/>
    </location>
</feature>
<feature type="region of interest" description="Disordered" evidence="2">
    <location>
        <begin position="3163"/>
        <end position="3194"/>
    </location>
</feature>
<feature type="compositionally biased region" description="Basic and acidic residues" evidence="2">
    <location>
        <begin position="2127"/>
        <end position="2138"/>
    </location>
</feature>
<dbReference type="RefSeq" id="XP_058985478.1">
    <property type="nucleotide sequence ID" value="XM_059129495.1"/>
</dbReference>
<dbReference type="Pfam" id="PF00595">
    <property type="entry name" value="PDZ"/>
    <property type="match status" value="2"/>
</dbReference>
<feature type="compositionally biased region" description="Polar residues" evidence="2">
    <location>
        <begin position="808"/>
        <end position="821"/>
    </location>
</feature>
<feature type="region of interest" description="Disordered" evidence="2">
    <location>
        <begin position="952"/>
        <end position="981"/>
    </location>
</feature>
<feature type="compositionally biased region" description="Polar residues" evidence="2">
    <location>
        <begin position="2633"/>
        <end position="2658"/>
    </location>
</feature>
<evidence type="ECO:0000256" key="1">
    <source>
        <dbReference type="SAM" id="Coils"/>
    </source>
</evidence>
<feature type="compositionally biased region" description="Basic and acidic residues" evidence="2">
    <location>
        <begin position="2599"/>
        <end position="2617"/>
    </location>
</feature>
<feature type="region of interest" description="Disordered" evidence="2">
    <location>
        <begin position="2081"/>
        <end position="2196"/>
    </location>
</feature>
<feature type="compositionally biased region" description="Acidic residues" evidence="2">
    <location>
        <begin position="3030"/>
        <end position="3041"/>
    </location>
</feature>
<feature type="compositionally biased region" description="Low complexity" evidence="2">
    <location>
        <begin position="2952"/>
        <end position="2982"/>
    </location>
</feature>
<feature type="compositionally biased region" description="Polar residues" evidence="2">
    <location>
        <begin position="271"/>
        <end position="282"/>
    </location>
</feature>
<dbReference type="Gene3D" id="2.30.42.10">
    <property type="match status" value="3"/>
</dbReference>
<feature type="region of interest" description="Disordered" evidence="2">
    <location>
        <begin position="1928"/>
        <end position="2054"/>
    </location>
</feature>
<feature type="compositionally biased region" description="Low complexity" evidence="2">
    <location>
        <begin position="51"/>
        <end position="67"/>
    </location>
</feature>
<feature type="compositionally biased region" description="Basic and acidic residues" evidence="2">
    <location>
        <begin position="1488"/>
        <end position="1512"/>
    </location>
</feature>
<gene>
    <name evidence="5" type="primary">LOC101890223</name>
</gene>
<feature type="compositionally biased region" description="Low complexity" evidence="2">
    <location>
        <begin position="2798"/>
        <end position="2813"/>
    </location>
</feature>
<dbReference type="Proteomes" id="UP001652621">
    <property type="component" value="Unplaced"/>
</dbReference>
<feature type="domain" description="PDZ" evidence="3">
    <location>
        <begin position="3365"/>
        <end position="3450"/>
    </location>
</feature>
<feature type="domain" description="PDZ" evidence="3">
    <location>
        <begin position="86"/>
        <end position="165"/>
    </location>
</feature>
<dbReference type="PANTHER" id="PTHR11324:SF16">
    <property type="entry name" value="PDZ DOMAIN-CONTAINING PROTEIN 2"/>
    <property type="match status" value="1"/>
</dbReference>
<feature type="compositionally biased region" description="Low complexity" evidence="2">
    <location>
        <begin position="2109"/>
        <end position="2123"/>
    </location>
</feature>
<feature type="region of interest" description="Disordered" evidence="2">
    <location>
        <begin position="3012"/>
        <end position="3067"/>
    </location>
</feature>
<feature type="compositionally biased region" description="Polar residues" evidence="2">
    <location>
        <begin position="624"/>
        <end position="640"/>
    </location>
</feature>
<feature type="region of interest" description="Disordered" evidence="2">
    <location>
        <begin position="2784"/>
        <end position="2845"/>
    </location>
</feature>
<organism evidence="4 5">
    <name type="scientific">Musca domestica</name>
    <name type="common">House fly</name>
    <dbReference type="NCBI Taxonomy" id="7370"/>
    <lineage>
        <taxon>Eukaryota</taxon>
        <taxon>Metazoa</taxon>
        <taxon>Ecdysozoa</taxon>
        <taxon>Arthropoda</taxon>
        <taxon>Hexapoda</taxon>
        <taxon>Insecta</taxon>
        <taxon>Pterygota</taxon>
        <taxon>Neoptera</taxon>
        <taxon>Endopterygota</taxon>
        <taxon>Diptera</taxon>
        <taxon>Brachycera</taxon>
        <taxon>Muscomorpha</taxon>
        <taxon>Muscoidea</taxon>
        <taxon>Muscidae</taxon>
        <taxon>Musca</taxon>
    </lineage>
</organism>
<feature type="compositionally biased region" description="Basic and acidic residues" evidence="2">
    <location>
        <begin position="581"/>
        <end position="593"/>
    </location>
</feature>
<feature type="region of interest" description="Disordered" evidence="2">
    <location>
        <begin position="271"/>
        <end position="291"/>
    </location>
</feature>
<feature type="region of interest" description="Disordered" evidence="2">
    <location>
        <begin position="1161"/>
        <end position="1258"/>
    </location>
</feature>
<feature type="compositionally biased region" description="Basic and acidic residues" evidence="2">
    <location>
        <begin position="1352"/>
        <end position="1371"/>
    </location>
</feature>
<feature type="region of interest" description="Disordered" evidence="2">
    <location>
        <begin position="1010"/>
        <end position="1053"/>
    </location>
</feature>
<feature type="region of interest" description="Disordered" evidence="2">
    <location>
        <begin position="3250"/>
        <end position="3288"/>
    </location>
</feature>
<dbReference type="CDD" id="cd06763">
    <property type="entry name" value="PDZ7_PDZD2-PDZ4_hPro-IL-16-like"/>
    <property type="match status" value="1"/>
</dbReference>
<feature type="compositionally biased region" description="Low complexity" evidence="2">
    <location>
        <begin position="711"/>
        <end position="734"/>
    </location>
</feature>
<feature type="compositionally biased region" description="Low complexity" evidence="2">
    <location>
        <begin position="2038"/>
        <end position="2048"/>
    </location>
</feature>
<dbReference type="CDD" id="cd00136">
    <property type="entry name" value="PDZ_canonical"/>
    <property type="match status" value="1"/>
</dbReference>
<accession>A0ABM3VIK9</accession>
<dbReference type="GeneID" id="101890223"/>
<dbReference type="PROSITE" id="PS50106">
    <property type="entry name" value="PDZ"/>
    <property type="match status" value="3"/>
</dbReference>
<feature type="compositionally biased region" description="Polar residues" evidence="2">
    <location>
        <begin position="766"/>
        <end position="777"/>
    </location>
</feature>
<feature type="region of interest" description="Disordered" evidence="2">
    <location>
        <begin position="2297"/>
        <end position="2337"/>
    </location>
</feature>
<feature type="compositionally biased region" description="Low complexity" evidence="2">
    <location>
        <begin position="3304"/>
        <end position="3322"/>
    </location>
</feature>
<dbReference type="SUPFAM" id="SSF50156">
    <property type="entry name" value="PDZ domain-like"/>
    <property type="match status" value="3"/>
</dbReference>
<feature type="domain" description="PDZ" evidence="3">
    <location>
        <begin position="3586"/>
        <end position="3658"/>
    </location>
</feature>
<feature type="region of interest" description="Disordered" evidence="2">
    <location>
        <begin position="3304"/>
        <end position="3332"/>
    </location>
</feature>
<feature type="compositionally biased region" description="Basic and acidic residues" evidence="2">
    <location>
        <begin position="1586"/>
        <end position="1681"/>
    </location>
</feature>
<feature type="region of interest" description="Disordered" evidence="2">
    <location>
        <begin position="1065"/>
        <end position="1144"/>
    </location>
</feature>
<feature type="region of interest" description="Disordered" evidence="2">
    <location>
        <begin position="1319"/>
        <end position="1393"/>
    </location>
</feature>
<feature type="compositionally biased region" description="Basic and acidic residues" evidence="2">
    <location>
        <begin position="1875"/>
        <end position="1890"/>
    </location>
</feature>
<feature type="region of interest" description="Disordered" evidence="2">
    <location>
        <begin position="51"/>
        <end position="79"/>
    </location>
</feature>
<feature type="compositionally biased region" description="Basic and acidic residues" evidence="2">
    <location>
        <begin position="1848"/>
        <end position="1860"/>
    </location>
</feature>
<feature type="compositionally biased region" description="Basic and acidic residues" evidence="2">
    <location>
        <begin position="1017"/>
        <end position="1027"/>
    </location>
</feature>
<feature type="region of interest" description="Disordered" evidence="2">
    <location>
        <begin position="551"/>
        <end position="838"/>
    </location>
</feature>